<comment type="caution">
    <text evidence="1">The sequence shown here is derived from an EMBL/GenBank/DDBJ whole genome shotgun (WGS) entry which is preliminary data.</text>
</comment>
<protein>
    <submittedName>
        <fullName evidence="1">Uncharacterized protein</fullName>
    </submittedName>
</protein>
<organism evidence="1 2">
    <name type="scientific">Anaerotruncus colihominis DSM 17241</name>
    <dbReference type="NCBI Taxonomy" id="445972"/>
    <lineage>
        <taxon>Bacteria</taxon>
        <taxon>Bacillati</taxon>
        <taxon>Bacillota</taxon>
        <taxon>Clostridia</taxon>
        <taxon>Eubacteriales</taxon>
        <taxon>Oscillospiraceae</taxon>
        <taxon>Anaerotruncus</taxon>
    </lineage>
</organism>
<dbReference type="EMBL" id="ABGD02000012">
    <property type="protein sequence ID" value="EDS11715.1"/>
    <property type="molecule type" value="Genomic_DNA"/>
</dbReference>
<name>B0PA37_9FIRM</name>
<reference evidence="1" key="2">
    <citation type="submission" date="2013-09" db="EMBL/GenBank/DDBJ databases">
        <title>Draft genome sequence of Anaerotruncus colihominis(DSM 17241).</title>
        <authorList>
            <person name="Sudarsanam P."/>
            <person name="Ley R."/>
            <person name="Guruge J."/>
            <person name="Turnbaugh P.J."/>
            <person name="Mahowald M."/>
            <person name="Liep D."/>
            <person name="Gordon J."/>
        </authorList>
    </citation>
    <scope>NUCLEOTIDE SEQUENCE</scope>
    <source>
        <strain evidence="1">DSM 17241</strain>
    </source>
</reference>
<sequence length="49" mass="5928">MLLQTSRHPKRQEPKRPFFCMMERRLSYRAAVAVCEAQTMKRRFHYGAL</sequence>
<gene>
    <name evidence="1" type="ORF">ANACOL_01606</name>
</gene>
<evidence type="ECO:0000313" key="2">
    <source>
        <dbReference type="Proteomes" id="UP000003803"/>
    </source>
</evidence>
<dbReference type="AlphaFoldDB" id="B0PA37"/>
<reference evidence="1" key="1">
    <citation type="submission" date="2007-11" db="EMBL/GenBank/DDBJ databases">
        <authorList>
            <person name="Fulton L."/>
            <person name="Clifton S."/>
            <person name="Fulton B."/>
            <person name="Xu J."/>
            <person name="Minx P."/>
            <person name="Pepin K.H."/>
            <person name="Johnson M."/>
            <person name="Thiruvilangam P."/>
            <person name="Bhonagiri V."/>
            <person name="Nash W.E."/>
            <person name="Mardis E.R."/>
            <person name="Wilson R.K."/>
        </authorList>
    </citation>
    <scope>NUCLEOTIDE SEQUENCE [LARGE SCALE GENOMIC DNA]</scope>
    <source>
        <strain evidence="1">DSM 17241</strain>
    </source>
</reference>
<proteinExistence type="predicted"/>
<dbReference type="Proteomes" id="UP000003803">
    <property type="component" value="Unassembled WGS sequence"/>
</dbReference>
<accession>B0PA37</accession>
<evidence type="ECO:0000313" key="1">
    <source>
        <dbReference type="EMBL" id="EDS11715.1"/>
    </source>
</evidence>
<keyword evidence="2" id="KW-1185">Reference proteome</keyword>
<dbReference type="HOGENOM" id="CLU_3131620_0_0_9"/>